<evidence type="ECO:0000313" key="9">
    <source>
        <dbReference type="EMBL" id="ODQ66502.1"/>
    </source>
</evidence>
<dbReference type="PROSITE" id="PS00108">
    <property type="entry name" value="PROTEIN_KINASE_ST"/>
    <property type="match status" value="1"/>
</dbReference>
<keyword evidence="6 9" id="KW-0418">Kinase</keyword>
<dbReference type="PANTHER" id="PTHR24058">
    <property type="entry name" value="DUAL SPECIFICITY PROTEIN KINASE"/>
    <property type="match status" value="1"/>
</dbReference>
<dbReference type="SUPFAM" id="SSF56112">
    <property type="entry name" value="Protein kinase-like (PK-like)"/>
    <property type="match status" value="1"/>
</dbReference>
<dbReference type="Proteomes" id="UP000095009">
    <property type="component" value="Unassembled WGS sequence"/>
</dbReference>
<evidence type="ECO:0000256" key="1">
    <source>
        <dbReference type="ARBA" id="ARBA00008867"/>
    </source>
</evidence>
<evidence type="ECO:0000256" key="6">
    <source>
        <dbReference type="ARBA" id="ARBA00022777"/>
    </source>
</evidence>
<evidence type="ECO:0000259" key="8">
    <source>
        <dbReference type="PROSITE" id="PS50011"/>
    </source>
</evidence>
<evidence type="ECO:0000256" key="7">
    <source>
        <dbReference type="ARBA" id="ARBA00022840"/>
    </source>
</evidence>
<feature type="domain" description="Protein kinase" evidence="8">
    <location>
        <begin position="1"/>
        <end position="260"/>
    </location>
</feature>
<dbReference type="AlphaFoldDB" id="A0A1E3PNI5"/>
<dbReference type="InterPro" id="IPR050494">
    <property type="entry name" value="Ser_Thr_dual-spec_kinase"/>
</dbReference>
<protein>
    <submittedName>
        <fullName evidence="9">Kinase-like protein</fullName>
    </submittedName>
</protein>
<dbReference type="PANTHER" id="PTHR24058:SF17">
    <property type="entry name" value="HOMEODOMAIN INTERACTING PROTEIN KINASE, ISOFORM D"/>
    <property type="match status" value="1"/>
</dbReference>
<evidence type="ECO:0000256" key="2">
    <source>
        <dbReference type="ARBA" id="ARBA00022527"/>
    </source>
</evidence>
<reference evidence="9 10" key="1">
    <citation type="journal article" date="2016" name="Proc. Natl. Acad. Sci. U.S.A.">
        <title>Comparative genomics of biotechnologically important yeasts.</title>
        <authorList>
            <person name="Riley R."/>
            <person name="Haridas S."/>
            <person name="Wolfe K.H."/>
            <person name="Lopes M.R."/>
            <person name="Hittinger C.T."/>
            <person name="Goeker M."/>
            <person name="Salamov A.A."/>
            <person name="Wisecaver J.H."/>
            <person name="Long T.M."/>
            <person name="Calvey C.H."/>
            <person name="Aerts A.L."/>
            <person name="Barry K.W."/>
            <person name="Choi C."/>
            <person name="Clum A."/>
            <person name="Coughlan A.Y."/>
            <person name="Deshpande S."/>
            <person name="Douglass A.P."/>
            <person name="Hanson S.J."/>
            <person name="Klenk H.-P."/>
            <person name="LaButti K.M."/>
            <person name="Lapidus A."/>
            <person name="Lindquist E.A."/>
            <person name="Lipzen A.M."/>
            <person name="Meier-Kolthoff J.P."/>
            <person name="Ohm R.A."/>
            <person name="Otillar R.P."/>
            <person name="Pangilinan J.L."/>
            <person name="Peng Y."/>
            <person name="Rokas A."/>
            <person name="Rosa C.A."/>
            <person name="Scheuner C."/>
            <person name="Sibirny A.A."/>
            <person name="Slot J.C."/>
            <person name="Stielow J.B."/>
            <person name="Sun H."/>
            <person name="Kurtzman C.P."/>
            <person name="Blackwell M."/>
            <person name="Grigoriev I.V."/>
            <person name="Jeffries T.W."/>
        </authorList>
    </citation>
    <scope>NUCLEOTIDE SEQUENCE [LARGE SCALE GENOMIC DNA]</scope>
    <source>
        <strain evidence="9 10">DSM 6958</strain>
    </source>
</reference>
<dbReference type="GO" id="GO:0005634">
    <property type="term" value="C:nucleus"/>
    <property type="evidence" value="ECO:0007669"/>
    <property type="project" value="TreeGrafter"/>
</dbReference>
<accession>A0A1E3PNI5</accession>
<dbReference type="GO" id="GO:0005524">
    <property type="term" value="F:ATP binding"/>
    <property type="evidence" value="ECO:0007669"/>
    <property type="project" value="UniProtKB-KW"/>
</dbReference>
<dbReference type="Gene3D" id="1.10.510.10">
    <property type="entry name" value="Transferase(Phosphotransferase) domain 1"/>
    <property type="match status" value="1"/>
</dbReference>
<dbReference type="OrthoDB" id="9332038at2759"/>
<dbReference type="GO" id="GO:0004674">
    <property type="term" value="F:protein serine/threonine kinase activity"/>
    <property type="evidence" value="ECO:0007669"/>
    <property type="project" value="UniProtKB-KW"/>
</dbReference>
<proteinExistence type="inferred from homology"/>
<dbReference type="InterPro" id="IPR000719">
    <property type="entry name" value="Prot_kinase_dom"/>
</dbReference>
<keyword evidence="3" id="KW-0597">Phosphoprotein</keyword>
<dbReference type="InterPro" id="IPR011009">
    <property type="entry name" value="Kinase-like_dom_sf"/>
</dbReference>
<gene>
    <name evidence="9" type="ORF">NADFUDRAFT_82302</name>
</gene>
<dbReference type="InterPro" id="IPR008271">
    <property type="entry name" value="Ser/Thr_kinase_AS"/>
</dbReference>
<keyword evidence="7" id="KW-0067">ATP-binding</keyword>
<keyword evidence="4" id="KW-0808">Transferase</keyword>
<name>A0A1E3PNI5_9ASCO</name>
<keyword evidence="5" id="KW-0547">Nucleotide-binding</keyword>
<sequence length="363" mass="41530">MYKNHLFLVFELLSSNLYEFIKQNEYKGFSLGVIRVFSSQLLDALKLLNQAKIVHCDLKPENILLKSLGMLDIKIIDLGSACYEQQTIYTYIQSRFYRAPEIILGIPYNTSIDMWSLGCIVAELFLGLPLFPGSSEYNQLSRIIQTIGMPPNWMIEKGKNSTNFFTRITDTPSQRYRLKSLDEYSKEQNVEEVAGKKYLASTDLEQNIMSYPLPRTDMTNLEIEQEMKDRKLLINFIQGLLNYNPLERWTPQQALSHPFIIGSNKSAGGTITLPSVTKSSNLDTGFRDLVNDNTKHTTLKLSKPSIDLNNKKPFIGHPSSGSSEIYDITSISHVQSNQKKNRYDDIKSYDCDLNSKMQFNLKL</sequence>
<dbReference type="FunFam" id="1.10.510.10:FF:000380">
    <property type="entry name" value="Serine/threonine-protein kinase ppk15"/>
    <property type="match status" value="1"/>
</dbReference>
<dbReference type="STRING" id="857566.A0A1E3PNI5"/>
<dbReference type="Pfam" id="PF00069">
    <property type="entry name" value="Pkinase"/>
    <property type="match status" value="1"/>
</dbReference>
<comment type="similarity">
    <text evidence="1">Belongs to the protein kinase superfamily. CMGC Ser/Thr protein kinase family. MNB/DYRK subfamily.</text>
</comment>
<keyword evidence="2" id="KW-0723">Serine/threonine-protein kinase</keyword>
<dbReference type="EMBL" id="KV454408">
    <property type="protein sequence ID" value="ODQ66502.1"/>
    <property type="molecule type" value="Genomic_DNA"/>
</dbReference>
<evidence type="ECO:0000256" key="5">
    <source>
        <dbReference type="ARBA" id="ARBA00022741"/>
    </source>
</evidence>
<evidence type="ECO:0000256" key="4">
    <source>
        <dbReference type="ARBA" id="ARBA00022679"/>
    </source>
</evidence>
<dbReference type="GO" id="GO:0004713">
    <property type="term" value="F:protein tyrosine kinase activity"/>
    <property type="evidence" value="ECO:0007669"/>
    <property type="project" value="TreeGrafter"/>
</dbReference>
<evidence type="ECO:0000256" key="3">
    <source>
        <dbReference type="ARBA" id="ARBA00022553"/>
    </source>
</evidence>
<keyword evidence="10" id="KW-1185">Reference proteome</keyword>
<organism evidence="9 10">
    <name type="scientific">Nadsonia fulvescens var. elongata DSM 6958</name>
    <dbReference type="NCBI Taxonomy" id="857566"/>
    <lineage>
        <taxon>Eukaryota</taxon>
        <taxon>Fungi</taxon>
        <taxon>Dikarya</taxon>
        <taxon>Ascomycota</taxon>
        <taxon>Saccharomycotina</taxon>
        <taxon>Dipodascomycetes</taxon>
        <taxon>Dipodascales</taxon>
        <taxon>Dipodascales incertae sedis</taxon>
        <taxon>Nadsonia</taxon>
    </lineage>
</organism>
<dbReference type="PROSITE" id="PS50011">
    <property type="entry name" value="PROTEIN_KINASE_DOM"/>
    <property type="match status" value="1"/>
</dbReference>
<dbReference type="GO" id="GO:0005737">
    <property type="term" value="C:cytoplasm"/>
    <property type="evidence" value="ECO:0007669"/>
    <property type="project" value="TreeGrafter"/>
</dbReference>
<evidence type="ECO:0000313" key="10">
    <source>
        <dbReference type="Proteomes" id="UP000095009"/>
    </source>
</evidence>
<dbReference type="SMART" id="SM00220">
    <property type="entry name" value="S_TKc"/>
    <property type="match status" value="1"/>
</dbReference>